<dbReference type="PANTHER" id="PTHR34554">
    <property type="entry name" value="RGS1-HXK1-INTERACTING PROTEIN 1"/>
    <property type="match status" value="1"/>
</dbReference>
<dbReference type="EMBL" id="JAWXYG010000008">
    <property type="protein sequence ID" value="KAK4266712.1"/>
    <property type="molecule type" value="Genomic_DNA"/>
</dbReference>
<dbReference type="Proteomes" id="UP001293593">
    <property type="component" value="Unassembled WGS sequence"/>
</dbReference>
<evidence type="ECO:0000256" key="2">
    <source>
        <dbReference type="SAM" id="MobiDB-lite"/>
    </source>
</evidence>
<organism evidence="3 4">
    <name type="scientific">Acacia crassicarpa</name>
    <name type="common">northern wattle</name>
    <dbReference type="NCBI Taxonomy" id="499986"/>
    <lineage>
        <taxon>Eukaryota</taxon>
        <taxon>Viridiplantae</taxon>
        <taxon>Streptophyta</taxon>
        <taxon>Embryophyta</taxon>
        <taxon>Tracheophyta</taxon>
        <taxon>Spermatophyta</taxon>
        <taxon>Magnoliopsida</taxon>
        <taxon>eudicotyledons</taxon>
        <taxon>Gunneridae</taxon>
        <taxon>Pentapetalae</taxon>
        <taxon>rosids</taxon>
        <taxon>fabids</taxon>
        <taxon>Fabales</taxon>
        <taxon>Fabaceae</taxon>
        <taxon>Caesalpinioideae</taxon>
        <taxon>mimosoid clade</taxon>
        <taxon>Acacieae</taxon>
        <taxon>Acacia</taxon>
    </lineage>
</organism>
<dbReference type="AlphaFoldDB" id="A0AAE1JA64"/>
<keyword evidence="4" id="KW-1185">Reference proteome</keyword>
<dbReference type="InterPro" id="IPR053284">
    <property type="entry name" value="RGS1-HXK1_interactor"/>
</dbReference>
<gene>
    <name evidence="3" type="ORF">QN277_027589</name>
</gene>
<sequence>MAETNSPCSTVSRDESSSPSKLESSESLSSIAQNLQRSILQSSAIRAARSLRHNPSTHIRSLQDFFPEIISQYRTYEDAFINKVKDELMVAREWPAIVIVFAISATLAMRAPRRFLFRHTLGRLQSEEARYASAEKNVRDLNLSVDLMRKEGKKLLERTALAEKDMRYGHNELVSSGAQIHYLAKSIYKVEAQATDLTDGLRHIPSREALALRAEVASLASILKRQRLVLHRRIMKISELGVAV</sequence>
<evidence type="ECO:0000313" key="4">
    <source>
        <dbReference type="Proteomes" id="UP001293593"/>
    </source>
</evidence>
<evidence type="ECO:0000256" key="1">
    <source>
        <dbReference type="SAM" id="Coils"/>
    </source>
</evidence>
<dbReference type="PANTHER" id="PTHR34554:SF2">
    <property type="entry name" value="RGS1-HXK1-INTERACTING PROTEIN 1"/>
    <property type="match status" value="1"/>
</dbReference>
<reference evidence="3" key="1">
    <citation type="submission" date="2023-10" db="EMBL/GenBank/DDBJ databases">
        <title>Chromosome-level genome of the transformable northern wattle, Acacia crassicarpa.</title>
        <authorList>
            <person name="Massaro I."/>
            <person name="Sinha N.R."/>
            <person name="Poethig S."/>
            <person name="Leichty A.R."/>
        </authorList>
    </citation>
    <scope>NUCLEOTIDE SEQUENCE</scope>
    <source>
        <strain evidence="3">Acra3RX</strain>
        <tissue evidence="3">Leaf</tissue>
    </source>
</reference>
<protein>
    <submittedName>
        <fullName evidence="3">Uncharacterized protein</fullName>
    </submittedName>
</protein>
<name>A0AAE1JA64_9FABA</name>
<feature type="region of interest" description="Disordered" evidence="2">
    <location>
        <begin position="1"/>
        <end position="26"/>
    </location>
</feature>
<accession>A0AAE1JA64</accession>
<evidence type="ECO:0000313" key="3">
    <source>
        <dbReference type="EMBL" id="KAK4266712.1"/>
    </source>
</evidence>
<comment type="caution">
    <text evidence="3">The sequence shown here is derived from an EMBL/GenBank/DDBJ whole genome shotgun (WGS) entry which is preliminary data.</text>
</comment>
<feature type="compositionally biased region" description="Polar residues" evidence="2">
    <location>
        <begin position="1"/>
        <end position="11"/>
    </location>
</feature>
<feature type="coiled-coil region" evidence="1">
    <location>
        <begin position="124"/>
        <end position="151"/>
    </location>
</feature>
<proteinExistence type="predicted"/>
<keyword evidence="1" id="KW-0175">Coiled coil</keyword>
<feature type="compositionally biased region" description="Low complexity" evidence="2">
    <location>
        <begin position="17"/>
        <end position="26"/>
    </location>
</feature>